<evidence type="ECO:0000256" key="6">
    <source>
        <dbReference type="ARBA" id="ARBA00023136"/>
    </source>
</evidence>
<organism evidence="9 10">
    <name type="scientific">Catenulispora subtropica</name>
    <dbReference type="NCBI Taxonomy" id="450798"/>
    <lineage>
        <taxon>Bacteria</taxon>
        <taxon>Bacillati</taxon>
        <taxon>Actinomycetota</taxon>
        <taxon>Actinomycetes</taxon>
        <taxon>Catenulisporales</taxon>
        <taxon>Catenulisporaceae</taxon>
        <taxon>Catenulispora</taxon>
    </lineage>
</organism>
<evidence type="ECO:0000259" key="8">
    <source>
        <dbReference type="PROSITE" id="PS50850"/>
    </source>
</evidence>
<feature type="transmembrane region" description="Helical" evidence="7">
    <location>
        <begin position="154"/>
        <end position="175"/>
    </location>
</feature>
<accession>A0ABN2T483</accession>
<dbReference type="Proteomes" id="UP001499854">
    <property type="component" value="Unassembled WGS sequence"/>
</dbReference>
<evidence type="ECO:0000256" key="7">
    <source>
        <dbReference type="SAM" id="Phobius"/>
    </source>
</evidence>
<keyword evidence="5 7" id="KW-1133">Transmembrane helix</keyword>
<dbReference type="EMBL" id="BAAAQM010000062">
    <property type="protein sequence ID" value="GAA1998209.1"/>
    <property type="molecule type" value="Genomic_DNA"/>
</dbReference>
<dbReference type="Pfam" id="PF07690">
    <property type="entry name" value="MFS_1"/>
    <property type="match status" value="1"/>
</dbReference>
<comment type="subcellular location">
    <subcellularLocation>
        <location evidence="1">Cell membrane</location>
        <topology evidence="1">Multi-pass membrane protein</topology>
    </subcellularLocation>
</comment>
<dbReference type="PANTHER" id="PTHR23517:SF2">
    <property type="entry name" value="MULTIDRUG RESISTANCE PROTEIN MDTH"/>
    <property type="match status" value="1"/>
</dbReference>
<dbReference type="InterPro" id="IPR036259">
    <property type="entry name" value="MFS_trans_sf"/>
</dbReference>
<feature type="transmembrane region" description="Helical" evidence="7">
    <location>
        <begin position="181"/>
        <end position="200"/>
    </location>
</feature>
<dbReference type="SUPFAM" id="SSF103473">
    <property type="entry name" value="MFS general substrate transporter"/>
    <property type="match status" value="1"/>
</dbReference>
<dbReference type="InterPro" id="IPR050171">
    <property type="entry name" value="MFS_Transporters"/>
</dbReference>
<keyword evidence="4 7" id="KW-0812">Transmembrane</keyword>
<feature type="domain" description="Major facilitator superfamily (MFS) profile" evidence="8">
    <location>
        <begin position="22"/>
        <end position="419"/>
    </location>
</feature>
<evidence type="ECO:0000313" key="9">
    <source>
        <dbReference type="EMBL" id="GAA1998209.1"/>
    </source>
</evidence>
<evidence type="ECO:0000256" key="4">
    <source>
        <dbReference type="ARBA" id="ARBA00022692"/>
    </source>
</evidence>
<sequence length="425" mass="43613">MTTTSVRPGERIPRPHTRRHPLAAFAGFPKAIWVIFTGTVVNRIGFLVGPFLVFFLGSRGVSTDQTPYVLGALGAGNLVGPAVGGWLADRHSRKLTMLAGLLGTAAAQGALFIAPNVATMAVAAIALSATATMVGPAAYATLTDTVAPERRREAFALFGWAVNIGTAMAGVLGGYLAAHGYWMLFALDAGTSLAFAVIVATQLPSDRAARIAERAAAAQAATGSTPGGSGYGVVFRDRLARKLMPLFGIQLFIYSLTESALPLAIRTDGLPASVMGLAAAVNAGLVVALQPLATTYLSRFPRTPVYIFGSILIALGVALTGVAHTTAAYAATVALWSLGEVAVGGIAGALIADLAPSQARGRYQGAFSWTWGVARFLALTLGTTVYTLVGPGFLWWGMLAAGVGAIAGIAALGPAIDRRTAESGS</sequence>
<dbReference type="Gene3D" id="1.20.1250.20">
    <property type="entry name" value="MFS general substrate transporter like domains"/>
    <property type="match status" value="1"/>
</dbReference>
<feature type="transmembrane region" description="Helical" evidence="7">
    <location>
        <begin position="68"/>
        <end position="88"/>
    </location>
</feature>
<feature type="transmembrane region" description="Helical" evidence="7">
    <location>
        <begin position="31"/>
        <end position="56"/>
    </location>
</feature>
<proteinExistence type="predicted"/>
<feature type="transmembrane region" description="Helical" evidence="7">
    <location>
        <begin position="246"/>
        <end position="265"/>
    </location>
</feature>
<dbReference type="InterPro" id="IPR020846">
    <property type="entry name" value="MFS_dom"/>
</dbReference>
<feature type="transmembrane region" description="Helical" evidence="7">
    <location>
        <begin position="367"/>
        <end position="389"/>
    </location>
</feature>
<feature type="transmembrane region" description="Helical" evidence="7">
    <location>
        <begin position="271"/>
        <end position="293"/>
    </location>
</feature>
<dbReference type="RefSeq" id="WP_344661889.1">
    <property type="nucleotide sequence ID" value="NZ_BAAAQM010000062.1"/>
</dbReference>
<name>A0ABN2T483_9ACTN</name>
<keyword evidence="10" id="KW-1185">Reference proteome</keyword>
<keyword evidence="3" id="KW-1003">Cell membrane</keyword>
<feature type="transmembrane region" description="Helical" evidence="7">
    <location>
        <begin position="305"/>
        <end position="327"/>
    </location>
</feature>
<evidence type="ECO:0000256" key="3">
    <source>
        <dbReference type="ARBA" id="ARBA00022475"/>
    </source>
</evidence>
<feature type="transmembrane region" description="Helical" evidence="7">
    <location>
        <begin position="395"/>
        <end position="416"/>
    </location>
</feature>
<feature type="transmembrane region" description="Helical" evidence="7">
    <location>
        <begin position="95"/>
        <end position="114"/>
    </location>
</feature>
<reference evidence="9 10" key="1">
    <citation type="journal article" date="2019" name="Int. J. Syst. Evol. Microbiol.">
        <title>The Global Catalogue of Microorganisms (GCM) 10K type strain sequencing project: providing services to taxonomists for standard genome sequencing and annotation.</title>
        <authorList>
            <consortium name="The Broad Institute Genomics Platform"/>
            <consortium name="The Broad Institute Genome Sequencing Center for Infectious Disease"/>
            <person name="Wu L."/>
            <person name="Ma J."/>
        </authorList>
    </citation>
    <scope>NUCLEOTIDE SEQUENCE [LARGE SCALE GENOMIC DNA]</scope>
    <source>
        <strain evidence="9 10">JCM 16013</strain>
    </source>
</reference>
<feature type="transmembrane region" description="Helical" evidence="7">
    <location>
        <begin position="333"/>
        <end position="355"/>
    </location>
</feature>
<evidence type="ECO:0000256" key="2">
    <source>
        <dbReference type="ARBA" id="ARBA00022448"/>
    </source>
</evidence>
<evidence type="ECO:0000313" key="10">
    <source>
        <dbReference type="Proteomes" id="UP001499854"/>
    </source>
</evidence>
<feature type="transmembrane region" description="Helical" evidence="7">
    <location>
        <begin position="120"/>
        <end position="142"/>
    </location>
</feature>
<dbReference type="InterPro" id="IPR011701">
    <property type="entry name" value="MFS"/>
</dbReference>
<comment type="caution">
    <text evidence="9">The sequence shown here is derived from an EMBL/GenBank/DDBJ whole genome shotgun (WGS) entry which is preliminary data.</text>
</comment>
<dbReference type="PROSITE" id="PS50850">
    <property type="entry name" value="MFS"/>
    <property type="match status" value="1"/>
</dbReference>
<gene>
    <name evidence="9" type="ORF">GCM10009838_74340</name>
</gene>
<dbReference type="PANTHER" id="PTHR23517">
    <property type="entry name" value="RESISTANCE PROTEIN MDTM, PUTATIVE-RELATED-RELATED"/>
    <property type="match status" value="1"/>
</dbReference>
<keyword evidence="6 7" id="KW-0472">Membrane</keyword>
<evidence type="ECO:0000256" key="5">
    <source>
        <dbReference type="ARBA" id="ARBA00022989"/>
    </source>
</evidence>
<evidence type="ECO:0000256" key="1">
    <source>
        <dbReference type="ARBA" id="ARBA00004651"/>
    </source>
</evidence>
<keyword evidence="2" id="KW-0813">Transport</keyword>
<protein>
    <submittedName>
        <fullName evidence="9">MFS transporter</fullName>
    </submittedName>
</protein>